<dbReference type="SUPFAM" id="SSF52058">
    <property type="entry name" value="L domain-like"/>
    <property type="match status" value="1"/>
</dbReference>
<protein>
    <recommendedName>
        <fullName evidence="6">Leucine-rich repeat-containing N-terminal plant-type domain-containing protein</fullName>
    </recommendedName>
</protein>
<feature type="compositionally biased region" description="Low complexity" evidence="4">
    <location>
        <begin position="167"/>
        <end position="179"/>
    </location>
</feature>
<dbReference type="Pfam" id="PF13855">
    <property type="entry name" value="LRR_8"/>
    <property type="match status" value="1"/>
</dbReference>
<feature type="region of interest" description="Disordered" evidence="4">
    <location>
        <begin position="92"/>
        <end position="118"/>
    </location>
</feature>
<feature type="region of interest" description="Disordered" evidence="4">
    <location>
        <begin position="149"/>
        <end position="186"/>
    </location>
</feature>
<gene>
    <name evidence="5" type="ORF">PINE0816_LOCUS10719</name>
</gene>
<evidence type="ECO:0000313" key="5">
    <source>
        <dbReference type="EMBL" id="CAD8414585.1"/>
    </source>
</evidence>
<evidence type="ECO:0000256" key="3">
    <source>
        <dbReference type="ARBA" id="ARBA00022737"/>
    </source>
</evidence>
<dbReference type="EMBL" id="HBEL01022879">
    <property type="protein sequence ID" value="CAD8414585.1"/>
    <property type="molecule type" value="Transcribed_RNA"/>
</dbReference>
<dbReference type="AlphaFoldDB" id="A0A7S0C782"/>
<reference evidence="5" key="1">
    <citation type="submission" date="2021-01" db="EMBL/GenBank/DDBJ databases">
        <authorList>
            <person name="Corre E."/>
            <person name="Pelletier E."/>
            <person name="Niang G."/>
            <person name="Scheremetjew M."/>
            <person name="Finn R."/>
            <person name="Kale V."/>
            <person name="Holt S."/>
            <person name="Cochrane G."/>
            <person name="Meng A."/>
            <person name="Brown T."/>
            <person name="Cohen L."/>
        </authorList>
    </citation>
    <scope>NUCLEOTIDE SEQUENCE</scope>
    <source>
        <strain evidence="5">CCAP1064/1</strain>
    </source>
</reference>
<dbReference type="Gene3D" id="3.80.10.10">
    <property type="entry name" value="Ribonuclease Inhibitor"/>
    <property type="match status" value="1"/>
</dbReference>
<keyword evidence="3" id="KW-0677">Repeat</keyword>
<keyword evidence="1" id="KW-0433">Leucine-rich repeat</keyword>
<proteinExistence type="predicted"/>
<dbReference type="InterPro" id="IPR032675">
    <property type="entry name" value="LRR_dom_sf"/>
</dbReference>
<keyword evidence="2" id="KW-0732">Signal</keyword>
<name>A0A7S0C782_9STRA</name>
<evidence type="ECO:0000256" key="4">
    <source>
        <dbReference type="SAM" id="MobiDB-lite"/>
    </source>
</evidence>
<evidence type="ECO:0000256" key="1">
    <source>
        <dbReference type="ARBA" id="ARBA00022614"/>
    </source>
</evidence>
<evidence type="ECO:0008006" key="6">
    <source>
        <dbReference type="Google" id="ProtNLM"/>
    </source>
</evidence>
<evidence type="ECO:0000256" key="2">
    <source>
        <dbReference type="ARBA" id="ARBA00022729"/>
    </source>
</evidence>
<sequence length="460" mass="49954">MDRSFRKRSIYRMIGLSVVLSFVALMIWSTARDAKGDGKDQGAENSIFGTTIDEDDDGLTLAPSQSAPGELFHIDSYPTLVPLRSDFTTNTAGTSIAGPTGTLVMPPTPSSMPSSSVSRAPTRYHTIYELLYEKQQERYPSLDAQGNELIATDDDNRSVPESPLDGTSTTSSETETLTEPIVNPLEIDGTAQNRALQFLAAENQVGVNNESKMFQRYALLVLYYSTTVTSGTNPPSSILNDEAPTLDETSPTTAEDVLVSAQDTLDANDNDAAVSEWTNRRGFMQPNVDECNWGGVECQMFGDKIVEALDLTSNNLNGTIPYEITYLSYLQILNLGGNVLRGTVPHHLSQLRDLKQLHLYSNSFTGSIPLTLGTIPDMNVIRLQDNDVTGGAQELCTQFYSDHRSGFLGGGGVAGSKDGSLMMNFWSDCLEDLDSGVAEIECSCCTRCCSDTEGCPLWAT</sequence>
<dbReference type="InterPro" id="IPR001611">
    <property type="entry name" value="Leu-rich_rpt"/>
</dbReference>
<organism evidence="5">
    <name type="scientific">Proboscia inermis</name>
    <dbReference type="NCBI Taxonomy" id="420281"/>
    <lineage>
        <taxon>Eukaryota</taxon>
        <taxon>Sar</taxon>
        <taxon>Stramenopiles</taxon>
        <taxon>Ochrophyta</taxon>
        <taxon>Bacillariophyta</taxon>
        <taxon>Coscinodiscophyceae</taxon>
        <taxon>Rhizosoleniophycidae</taxon>
        <taxon>Rhizosoleniales</taxon>
        <taxon>Rhizosoleniaceae</taxon>
        <taxon>Proboscia</taxon>
    </lineage>
</organism>
<dbReference type="PANTHER" id="PTHR47988">
    <property type="entry name" value="SOMATIC EMBRYOGENESIS RECEPTOR KINASE 1"/>
    <property type="match status" value="1"/>
</dbReference>
<accession>A0A7S0C782</accession>
<dbReference type="FunFam" id="3.80.10.10:FF:000041">
    <property type="entry name" value="LRR receptor-like serine/threonine-protein kinase ERECTA"/>
    <property type="match status" value="1"/>
</dbReference>